<evidence type="ECO:0000313" key="2">
    <source>
        <dbReference type="WBParaSite" id="JU765_v2.g211.t1"/>
    </source>
</evidence>
<organism evidence="1 2">
    <name type="scientific">Panagrolaimus sp. JU765</name>
    <dbReference type="NCBI Taxonomy" id="591449"/>
    <lineage>
        <taxon>Eukaryota</taxon>
        <taxon>Metazoa</taxon>
        <taxon>Ecdysozoa</taxon>
        <taxon>Nematoda</taxon>
        <taxon>Chromadorea</taxon>
        <taxon>Rhabditida</taxon>
        <taxon>Tylenchina</taxon>
        <taxon>Panagrolaimomorpha</taxon>
        <taxon>Panagrolaimoidea</taxon>
        <taxon>Panagrolaimidae</taxon>
        <taxon>Panagrolaimus</taxon>
    </lineage>
</organism>
<name>A0AC34R090_9BILA</name>
<dbReference type="Proteomes" id="UP000887576">
    <property type="component" value="Unplaced"/>
</dbReference>
<protein>
    <submittedName>
        <fullName evidence="2">Protein kinase domain-containing protein</fullName>
    </submittedName>
</protein>
<dbReference type="WBParaSite" id="JU765_v2.g211.t1">
    <property type="protein sequence ID" value="JU765_v2.g211.t1"/>
    <property type="gene ID" value="JU765_v2.g211"/>
</dbReference>
<evidence type="ECO:0000313" key="1">
    <source>
        <dbReference type="Proteomes" id="UP000887576"/>
    </source>
</evidence>
<proteinExistence type="predicted"/>
<reference evidence="2" key="1">
    <citation type="submission" date="2022-11" db="UniProtKB">
        <authorList>
            <consortium name="WormBaseParasite"/>
        </authorList>
    </citation>
    <scope>IDENTIFICATION</scope>
</reference>
<sequence length="499" mass="56272">MLKKIPKKKNVDDGSDKKQEENSEKAKPVPVQRSNRSIPAPPQKVSKATQATQAPEKNENSGSDTAKKRSNFASNEVEGLEAEKPVNFVDGRLFNEGTTLVTSQSTTYQFLQTTDADFGMTRVLVVGSNPPECRTLTFEALKVKVRRIQVQATIMALATALSKKDETHFLRLIHMGHSKDYKFLVTEEHGPTLAELLVSQGRVFTTGTALKLGFQTLQALSELHRMGYVCRDVKPQVFIVGKGLRNNRVFLINSTLGRRFANEGVIYGKPRPFLPFFGTVRYASRRAHMEQERGRPDDLESWIYMLGEFFGERFLPWQKLNNKKEILGMKQTFMTPNGFQEIRKKFANFPNVEKFVAQLATQNVEDEPNYRLISDIIYQILQRNGYLSKPFEWEEAATANNTAPKPSEKKPSPEIIKAPETVPTQKVSVKTNKESAKDGKNPSAKDSNKSPKNAPKNASEKESTKEKQKPGKNVSAKESNKENDKSNQEYKSAMNQFTN</sequence>
<accession>A0AC34R090</accession>